<organism evidence="2 3">
    <name type="scientific">Fusarium oxysporum</name>
    <name type="common">Fusarium vascular wilt</name>
    <dbReference type="NCBI Taxonomy" id="5507"/>
    <lineage>
        <taxon>Eukaryota</taxon>
        <taxon>Fungi</taxon>
        <taxon>Dikarya</taxon>
        <taxon>Ascomycota</taxon>
        <taxon>Pezizomycotina</taxon>
        <taxon>Sordariomycetes</taxon>
        <taxon>Hypocreomycetidae</taxon>
        <taxon>Hypocreales</taxon>
        <taxon>Nectriaceae</taxon>
        <taxon>Fusarium</taxon>
        <taxon>Fusarium oxysporum species complex</taxon>
    </lineage>
</organism>
<evidence type="ECO:0000313" key="3">
    <source>
        <dbReference type="Proteomes" id="UP000558688"/>
    </source>
</evidence>
<proteinExistence type="predicted"/>
<dbReference type="InterPro" id="IPR029058">
    <property type="entry name" value="AB_hydrolase_fold"/>
</dbReference>
<dbReference type="PANTHER" id="PTHR43194:SF2">
    <property type="entry name" value="PEROXISOMAL MEMBRANE PROTEIN LPX1"/>
    <property type="match status" value="1"/>
</dbReference>
<accession>A0A8H5AG11</accession>
<feature type="domain" description="AB hydrolase-1" evidence="1">
    <location>
        <begin position="238"/>
        <end position="473"/>
    </location>
</feature>
<dbReference type="AlphaFoldDB" id="A0A8H5AG11"/>
<evidence type="ECO:0000313" key="2">
    <source>
        <dbReference type="EMBL" id="KAF5264477.1"/>
    </source>
</evidence>
<dbReference type="InterPro" id="IPR050228">
    <property type="entry name" value="Carboxylesterase_BioH"/>
</dbReference>
<dbReference type="EMBL" id="JAAFOW010000731">
    <property type="protein sequence ID" value="KAF5264477.1"/>
    <property type="molecule type" value="Genomic_DNA"/>
</dbReference>
<dbReference type="InterPro" id="IPR000073">
    <property type="entry name" value="AB_hydrolase_1"/>
</dbReference>
<comment type="caution">
    <text evidence="2">The sequence shown here is derived from an EMBL/GenBank/DDBJ whole genome shotgun (WGS) entry which is preliminary data.</text>
</comment>
<dbReference type="Pfam" id="PF12697">
    <property type="entry name" value="Abhydrolase_6"/>
    <property type="match status" value="1"/>
</dbReference>
<reference evidence="2" key="1">
    <citation type="submission" date="2020-02" db="EMBL/GenBank/DDBJ databases">
        <title>Identification and distribution of gene clusters putatively required for synthesis of sphingolipid metabolism inhibitors in phylogenetically diverse species of the filamentous fungus Fusarium.</title>
        <authorList>
            <person name="Kim H.-S."/>
            <person name="Busman M."/>
            <person name="Brown D.W."/>
            <person name="Divon H."/>
            <person name="Uhlig S."/>
            <person name="Proctor R.H."/>
        </authorList>
    </citation>
    <scope>NUCLEOTIDE SEQUENCE [LARGE SCALE GENOMIC DNA]</scope>
    <source>
        <strain evidence="2">NRRL 39464</strain>
    </source>
</reference>
<dbReference type="SUPFAM" id="SSF53474">
    <property type="entry name" value="alpha/beta-Hydrolases"/>
    <property type="match status" value="1"/>
</dbReference>
<dbReference type="PANTHER" id="PTHR43194">
    <property type="entry name" value="HYDROLASE ALPHA/BETA FOLD FAMILY"/>
    <property type="match status" value="1"/>
</dbReference>
<name>A0A8H5AG11_FUSOX</name>
<sequence length="490" mass="54809">MLTRNVLRWMHVQKKDSLIRFDTEQFSTSSPALYITATPQAPNQASSLSIAMDLRAWTNLEERLGPTVEKLQGRLNEDQQLRAFTETGIKEHVLFGWAAAGHEAGMLCSVGNGRVNIRSGQVTDAAFVLSALPEQWQQFYSSSPEPPFQSYWGMFGQNIHQEGVEVRGKMDLFLALAPIWRRILDLSREAFCGPIEEEGPSNLTTDNLVGRYVYVDLPHWGRTKLFYEQSGDISKPAIIFLHTAGSDGRQYHGVMNHPDMLSRCHMTLFDMPGHGRSFPSETQIPGCHSNNEDAYVGTIAAVIKALGLKKPIVCGASMAGHVSLAVAIRAEEVGAGAVIPCQAAEFTDMERNHWSRSPFINQSLFTPEYIYGMMSPFSPQRERNLVWHTYSGQAFGMYHGDLDFYFGGWDGRGRVEKIDTSRCPVYMLTGDYDWSTTPELSAATARKIPGAKFKKMEGLGHFPATENPSRFVRYLAQAVDYVVEEMKKSP</sequence>
<dbReference type="Gene3D" id="3.40.50.1820">
    <property type="entry name" value="alpha/beta hydrolase"/>
    <property type="match status" value="1"/>
</dbReference>
<dbReference type="Proteomes" id="UP000558688">
    <property type="component" value="Unassembled WGS sequence"/>
</dbReference>
<evidence type="ECO:0000259" key="1">
    <source>
        <dbReference type="Pfam" id="PF12697"/>
    </source>
</evidence>
<gene>
    <name evidence="2" type="ORF">FOXYS1_4740</name>
</gene>
<protein>
    <recommendedName>
        <fullName evidence="1">AB hydrolase-1 domain-containing protein</fullName>
    </recommendedName>
</protein>